<dbReference type="GO" id="GO:0005929">
    <property type="term" value="C:cilium"/>
    <property type="evidence" value="ECO:0007669"/>
    <property type="project" value="TreeGrafter"/>
</dbReference>
<dbReference type="PANTHER" id="PTHR33724:SF1">
    <property type="entry name" value="INTRAFLAGELLAR TRANSPORT PROTEIN 43 HOMOLOG"/>
    <property type="match status" value="1"/>
</dbReference>
<evidence type="ECO:0000256" key="3">
    <source>
        <dbReference type="SAM" id="MobiDB-lite"/>
    </source>
</evidence>
<dbReference type="Pfam" id="PF15305">
    <property type="entry name" value="IFT43"/>
    <property type="match status" value="1"/>
</dbReference>
<evidence type="ECO:0000256" key="2">
    <source>
        <dbReference type="ARBA" id="ARBA00022794"/>
    </source>
</evidence>
<feature type="compositionally biased region" description="Polar residues" evidence="3">
    <location>
        <begin position="32"/>
        <end position="41"/>
    </location>
</feature>
<accession>A0AAW2HCE1</accession>
<feature type="compositionally biased region" description="Basic and acidic residues" evidence="3">
    <location>
        <begin position="1"/>
        <end position="12"/>
    </location>
</feature>
<reference evidence="4" key="1">
    <citation type="journal article" date="2024" name="Gigascience">
        <title>Chromosome-level genome of the poultry shaft louse Menopon gallinae provides insight into the host-switching and adaptive evolution of parasitic lice.</title>
        <authorList>
            <person name="Xu Y."/>
            <person name="Ma L."/>
            <person name="Liu S."/>
            <person name="Liang Y."/>
            <person name="Liu Q."/>
            <person name="He Z."/>
            <person name="Tian L."/>
            <person name="Duan Y."/>
            <person name="Cai W."/>
            <person name="Li H."/>
            <person name="Song F."/>
        </authorList>
    </citation>
    <scope>NUCLEOTIDE SEQUENCE</scope>
    <source>
        <strain evidence="4">Cailab_2023a</strain>
    </source>
</reference>
<dbReference type="AlphaFoldDB" id="A0AAW2HCE1"/>
<comment type="caution">
    <text evidence="4">The sequence shown here is derived from an EMBL/GenBank/DDBJ whole genome shotgun (WGS) entry which is preliminary data.</text>
</comment>
<name>A0AAW2HCE1_9NEOP</name>
<evidence type="ECO:0000313" key="4">
    <source>
        <dbReference type="EMBL" id="KAL0267436.1"/>
    </source>
</evidence>
<dbReference type="EMBL" id="JARGDH010000005">
    <property type="protein sequence ID" value="KAL0267436.1"/>
    <property type="molecule type" value="Genomic_DNA"/>
</dbReference>
<dbReference type="InterPro" id="IPR029302">
    <property type="entry name" value="IFT43"/>
</dbReference>
<evidence type="ECO:0008006" key="5">
    <source>
        <dbReference type="Google" id="ProtNLM"/>
    </source>
</evidence>
<gene>
    <name evidence="4" type="ORF">PYX00_009709</name>
</gene>
<keyword evidence="2" id="KW-0970">Cilium biogenesis/degradation</keyword>
<sequence>MMDDKLDFDGKTKKSAPKKGRRAGLGFFTLSGRESGNQSEAGGTKEFLSPRLKENNSGGWADESLKPSSEQLSSADKDFDDGIPVIPNLEDNADDEFIDKIAKAPLIGVNRVVSYKELENDLLKHTAFANLEEVNLRILTNHLYPESALVEPDEPWTKDSLLSEVISAMNDEREKETVTSPEVSFG</sequence>
<protein>
    <recommendedName>
        <fullName evidence="5">Intraflagellar transport protein 43 homolog</fullName>
    </recommendedName>
</protein>
<feature type="compositionally biased region" description="Basic residues" evidence="3">
    <location>
        <begin position="13"/>
        <end position="22"/>
    </location>
</feature>
<organism evidence="4">
    <name type="scientific">Menopon gallinae</name>
    <name type="common">poultry shaft louse</name>
    <dbReference type="NCBI Taxonomy" id="328185"/>
    <lineage>
        <taxon>Eukaryota</taxon>
        <taxon>Metazoa</taxon>
        <taxon>Ecdysozoa</taxon>
        <taxon>Arthropoda</taxon>
        <taxon>Hexapoda</taxon>
        <taxon>Insecta</taxon>
        <taxon>Pterygota</taxon>
        <taxon>Neoptera</taxon>
        <taxon>Paraneoptera</taxon>
        <taxon>Psocodea</taxon>
        <taxon>Troctomorpha</taxon>
        <taxon>Phthiraptera</taxon>
        <taxon>Amblycera</taxon>
        <taxon>Menoponidae</taxon>
        <taxon>Menopon</taxon>
    </lineage>
</organism>
<feature type="region of interest" description="Disordered" evidence="3">
    <location>
        <begin position="1"/>
        <end position="80"/>
    </location>
</feature>
<comment type="similarity">
    <text evidence="1">Belongs to the IFT43 family.</text>
</comment>
<evidence type="ECO:0000256" key="1">
    <source>
        <dbReference type="ARBA" id="ARBA00007563"/>
    </source>
</evidence>
<dbReference type="PANTHER" id="PTHR33724">
    <property type="entry name" value="INTRAFLAGELLAR TRANSPORT PROTEIN 43 HOMOLOG"/>
    <property type="match status" value="1"/>
</dbReference>
<dbReference type="GO" id="GO:0030991">
    <property type="term" value="C:intraciliary transport particle A"/>
    <property type="evidence" value="ECO:0007669"/>
    <property type="project" value="InterPro"/>
</dbReference>
<dbReference type="GO" id="GO:0035721">
    <property type="term" value="P:intraciliary retrograde transport"/>
    <property type="evidence" value="ECO:0007669"/>
    <property type="project" value="TreeGrafter"/>
</dbReference>
<proteinExistence type="inferred from homology"/>